<reference evidence="12 13" key="1">
    <citation type="submission" date="2021-02" db="EMBL/GenBank/DDBJ databases">
        <title>Alicyclobacillus curvatus sp. nov. and Alicyclobacillus mengziensis sp. nov., two acidophilic bacteria isolated from acid mine drainage.</title>
        <authorList>
            <person name="Huang Y."/>
        </authorList>
    </citation>
    <scope>NUCLEOTIDE SEQUENCE [LARGE SCALE GENOMIC DNA]</scope>
    <source>
        <strain evidence="12 13">S30H14</strain>
    </source>
</reference>
<sequence>MTKVYDVTMPITLDMPVYKNKPEKRPEFVITSDHPDKGVRESRIALDVHTGTHIDAPLHMIAEGATIESIQVTDLMGPCKVLDLTHVENAISQTDLEPLGLEAGDFVLFKTRNSSDSVFNPEFVFLDEDGARYLAGLRVKGVGIDALGVERSQPTHPTHKALFGAGVIVIEGLRLADVPPGTYQLIALPLSLIGLDASPARVVLIAQE</sequence>
<dbReference type="InterPro" id="IPR037175">
    <property type="entry name" value="KFase_sf"/>
</dbReference>
<evidence type="ECO:0000256" key="6">
    <source>
        <dbReference type="ARBA" id="ARBA00022723"/>
    </source>
</evidence>
<dbReference type="PANTHER" id="PTHR31118">
    <property type="entry name" value="CYCLASE-LIKE PROTEIN 2"/>
    <property type="match status" value="1"/>
</dbReference>
<evidence type="ECO:0000256" key="2">
    <source>
        <dbReference type="ARBA" id="ARBA00002204"/>
    </source>
</evidence>
<keyword evidence="13" id="KW-1185">Reference proteome</keyword>
<dbReference type="KEGG" id="afx:JZ786_08900"/>
<gene>
    <name evidence="12" type="ORF">JZ786_08900</name>
</gene>
<comment type="subunit">
    <text evidence="3">Homodimer.</text>
</comment>
<evidence type="ECO:0000313" key="13">
    <source>
        <dbReference type="Proteomes" id="UP000663505"/>
    </source>
</evidence>
<evidence type="ECO:0000313" key="12">
    <source>
        <dbReference type="EMBL" id="QSO49026.1"/>
    </source>
</evidence>
<evidence type="ECO:0000256" key="4">
    <source>
        <dbReference type="ARBA" id="ARBA00012930"/>
    </source>
</evidence>
<dbReference type="EC" id="3.5.1.9" evidence="4"/>
<dbReference type="EMBL" id="CP071182">
    <property type="protein sequence ID" value="QSO49026.1"/>
    <property type="molecule type" value="Genomic_DNA"/>
</dbReference>
<dbReference type="PANTHER" id="PTHR31118:SF32">
    <property type="entry name" value="KYNURENINE FORMAMIDASE"/>
    <property type="match status" value="1"/>
</dbReference>
<dbReference type="RefSeq" id="WP_206658340.1">
    <property type="nucleotide sequence ID" value="NZ_CP071182.1"/>
</dbReference>
<keyword evidence="7" id="KW-0378">Hydrolase</keyword>
<name>A0A9X7W1K6_9BACL</name>
<comment type="catalytic activity">
    <reaction evidence="10">
        <text>N-formyl-L-kynurenine + H2O = L-kynurenine + formate + H(+)</text>
        <dbReference type="Rhea" id="RHEA:13009"/>
        <dbReference type="ChEBI" id="CHEBI:15377"/>
        <dbReference type="ChEBI" id="CHEBI:15378"/>
        <dbReference type="ChEBI" id="CHEBI:15740"/>
        <dbReference type="ChEBI" id="CHEBI:57959"/>
        <dbReference type="ChEBI" id="CHEBI:58629"/>
        <dbReference type="EC" id="3.5.1.9"/>
    </reaction>
</comment>
<keyword evidence="9" id="KW-0823">Tryptophan catabolism</keyword>
<organism evidence="12 13">
    <name type="scientific">Alicyclobacillus mengziensis</name>
    <dbReference type="NCBI Taxonomy" id="2931921"/>
    <lineage>
        <taxon>Bacteria</taxon>
        <taxon>Bacillati</taxon>
        <taxon>Bacillota</taxon>
        <taxon>Bacilli</taxon>
        <taxon>Bacillales</taxon>
        <taxon>Alicyclobacillaceae</taxon>
        <taxon>Alicyclobacillus</taxon>
    </lineage>
</organism>
<comment type="cofactor">
    <cofactor evidence="1">
        <name>Zn(2+)</name>
        <dbReference type="ChEBI" id="CHEBI:29105"/>
    </cofactor>
</comment>
<dbReference type="GO" id="GO:0004061">
    <property type="term" value="F:arylformamidase activity"/>
    <property type="evidence" value="ECO:0007669"/>
    <property type="project" value="UniProtKB-EC"/>
</dbReference>
<evidence type="ECO:0000256" key="8">
    <source>
        <dbReference type="ARBA" id="ARBA00022833"/>
    </source>
</evidence>
<dbReference type="AlphaFoldDB" id="A0A9X7W1K6"/>
<dbReference type="Pfam" id="PF04199">
    <property type="entry name" value="Cyclase"/>
    <property type="match status" value="1"/>
</dbReference>
<evidence type="ECO:0000256" key="9">
    <source>
        <dbReference type="ARBA" id="ARBA00023079"/>
    </source>
</evidence>
<dbReference type="GO" id="GO:0046872">
    <property type="term" value="F:metal ion binding"/>
    <property type="evidence" value="ECO:0007669"/>
    <property type="project" value="UniProtKB-KW"/>
</dbReference>
<dbReference type="InterPro" id="IPR007325">
    <property type="entry name" value="KFase/CYL"/>
</dbReference>
<protein>
    <recommendedName>
        <fullName evidence="5">Kynurenine formamidase</fullName>
        <ecNumber evidence="4">3.5.1.9</ecNumber>
    </recommendedName>
</protein>
<keyword evidence="8" id="KW-0862">Zinc</keyword>
<proteinExistence type="predicted"/>
<evidence type="ECO:0000256" key="10">
    <source>
        <dbReference type="ARBA" id="ARBA00048496"/>
    </source>
</evidence>
<evidence type="ECO:0000256" key="1">
    <source>
        <dbReference type="ARBA" id="ARBA00001947"/>
    </source>
</evidence>
<evidence type="ECO:0000256" key="5">
    <source>
        <dbReference type="ARBA" id="ARBA00014889"/>
    </source>
</evidence>
<dbReference type="Gene3D" id="3.50.30.50">
    <property type="entry name" value="Putative cyclase"/>
    <property type="match status" value="1"/>
</dbReference>
<dbReference type="Proteomes" id="UP000663505">
    <property type="component" value="Chromosome"/>
</dbReference>
<comment type="pathway">
    <text evidence="11">Amino-acid degradation; L-tryptophan degradation via kynurenine pathway; L-kynurenine from L-tryptophan: step 2/2.</text>
</comment>
<dbReference type="GO" id="GO:0019441">
    <property type="term" value="P:L-tryptophan catabolic process to kynurenine"/>
    <property type="evidence" value="ECO:0007669"/>
    <property type="project" value="InterPro"/>
</dbReference>
<evidence type="ECO:0000256" key="3">
    <source>
        <dbReference type="ARBA" id="ARBA00011738"/>
    </source>
</evidence>
<evidence type="ECO:0000256" key="7">
    <source>
        <dbReference type="ARBA" id="ARBA00022801"/>
    </source>
</evidence>
<accession>A0A9X7W1K6</accession>
<keyword evidence="6" id="KW-0479">Metal-binding</keyword>
<evidence type="ECO:0000256" key="11">
    <source>
        <dbReference type="ARBA" id="ARBA00060547"/>
    </source>
</evidence>
<dbReference type="FunFam" id="3.50.30.50:FF:000001">
    <property type="entry name" value="Kynurenine formamidase"/>
    <property type="match status" value="1"/>
</dbReference>
<comment type="function">
    <text evidence="2">Catalyzes the hydrolysis of N-formyl-L-kynurenine to L-kynurenine, the second step in the kynurenine pathway of tryptophan degradation.</text>
</comment>
<dbReference type="SUPFAM" id="SSF102198">
    <property type="entry name" value="Putative cyclase"/>
    <property type="match status" value="1"/>
</dbReference>